<dbReference type="GeneID" id="94546457"/>
<dbReference type="GO" id="GO:0016020">
    <property type="term" value="C:membrane"/>
    <property type="evidence" value="ECO:0007669"/>
    <property type="project" value="TreeGrafter"/>
</dbReference>
<gene>
    <name evidence="2" type="ORF">DFP99_1338</name>
</gene>
<keyword evidence="3" id="KW-1185">Reference proteome</keyword>
<evidence type="ECO:0000313" key="3">
    <source>
        <dbReference type="Proteomes" id="UP000254912"/>
    </source>
</evidence>
<reference evidence="2 3" key="1">
    <citation type="submission" date="2018-07" db="EMBL/GenBank/DDBJ databases">
        <title>Genomic Encyclopedia of Type Strains, Phase III (KMG-III): the genomes of soil and plant-associated and newly described type strains.</title>
        <authorList>
            <person name="Whitman W."/>
        </authorList>
    </citation>
    <scope>NUCLEOTIDE SEQUENCE [LARGE SCALE GENOMIC DNA]</scope>
    <source>
        <strain evidence="2 3">CECT 7031</strain>
    </source>
</reference>
<accession>A0A288Q6U2</accession>
<dbReference type="RefSeq" id="WP_070230470.1">
    <property type="nucleotide sequence ID" value="NZ_BJYO01000004.1"/>
</dbReference>
<sequence length="524" mass="57597">MLTVQLKYLRYAAGAFVMALLTAVVLPILIGMQPILSVNIPYLTKAMLAIPAALIIWLDYGMIRQALAQQREEGVTTLWLPIIGQTLWFVVLTWLLLTPALGNFVKTMTLPMMLLGWAGLMISLGLLQRRERAIALDEAGIKSAMRLESVALVAAVYATLFYGITLNWQSGLTVAVSVLIIIDPRWPAMWSAYRRFRLLRQLADQGLKFQNPRALDDLPKITDIVAEKSGVLTSDDLKIRSITSVDDRYSDYDVLGITAGLLAGTDTPMARALLQYAREYNVYPSEASEQEKIPYVGASGVINNERFQIVSASYASEHYEINEATLDQLIALGNSVSYIIDGVQIIGILTYAATFNADLLKFDRFLASRHINLHIVTADTNGSLFEMQKTLRTLVQPQANLTPEAKLAAQASLLRNDHTLLVTNQAVPVEIEDAMVVGVNGALEFADIKAPGIAQLHELWDTADLLQQNDHRVLTITTILSALLIILAAGVGVFFSSWLFIAPIFAVGIRLVLSLTLSAVVSED</sequence>
<dbReference type="GO" id="GO:0000166">
    <property type="term" value="F:nucleotide binding"/>
    <property type="evidence" value="ECO:0007669"/>
    <property type="project" value="InterPro"/>
</dbReference>
<organism evidence="2 3">
    <name type="scientific">Weissella soli</name>
    <dbReference type="NCBI Taxonomy" id="155866"/>
    <lineage>
        <taxon>Bacteria</taxon>
        <taxon>Bacillati</taxon>
        <taxon>Bacillota</taxon>
        <taxon>Bacilli</taxon>
        <taxon>Lactobacillales</taxon>
        <taxon>Lactobacillaceae</taxon>
        <taxon>Weissella</taxon>
    </lineage>
</organism>
<dbReference type="InterPro" id="IPR023299">
    <property type="entry name" value="ATPase_P-typ_cyto_dom_N"/>
</dbReference>
<evidence type="ECO:0000256" key="1">
    <source>
        <dbReference type="ARBA" id="ARBA00006024"/>
    </source>
</evidence>
<protein>
    <submittedName>
        <fullName evidence="2">Uncharacterized protein</fullName>
    </submittedName>
</protein>
<comment type="caution">
    <text evidence="2">The sequence shown here is derived from an EMBL/GenBank/DDBJ whole genome shotgun (WGS) entry which is preliminary data.</text>
</comment>
<proteinExistence type="inferred from homology"/>
<comment type="similarity">
    <text evidence="1">Belongs to the cation transport ATPase (P-type) (TC 3.A.3) family. Type IB subfamily.</text>
</comment>
<dbReference type="EMBL" id="QRAS01000003">
    <property type="protein sequence ID" value="RDL05378.1"/>
    <property type="molecule type" value="Genomic_DNA"/>
</dbReference>
<dbReference type="KEGG" id="wso:WSWS_01271"/>
<dbReference type="Proteomes" id="UP000254912">
    <property type="component" value="Unassembled WGS sequence"/>
</dbReference>
<dbReference type="InterPro" id="IPR023214">
    <property type="entry name" value="HAD_sf"/>
</dbReference>
<name>A0A288Q6U2_9LACO</name>
<dbReference type="SUPFAM" id="SSF81660">
    <property type="entry name" value="Metal cation-transporting ATPase, ATP-binding domain N"/>
    <property type="match status" value="1"/>
</dbReference>
<evidence type="ECO:0000313" key="2">
    <source>
        <dbReference type="EMBL" id="RDL05378.1"/>
    </source>
</evidence>
<dbReference type="PANTHER" id="PTHR48085:SF1">
    <property type="entry name" value="CATION TRANSPORTING ATPASE (E1-E2 FAMILY)"/>
    <property type="match status" value="1"/>
</dbReference>
<dbReference type="GO" id="GO:0022857">
    <property type="term" value="F:transmembrane transporter activity"/>
    <property type="evidence" value="ECO:0007669"/>
    <property type="project" value="TreeGrafter"/>
</dbReference>
<dbReference type="Gene3D" id="3.40.50.1000">
    <property type="entry name" value="HAD superfamily/HAD-like"/>
    <property type="match status" value="1"/>
</dbReference>
<dbReference type="Gene3D" id="3.40.1110.10">
    <property type="entry name" value="Calcium-transporting ATPase, cytoplasmic domain N"/>
    <property type="match status" value="1"/>
</dbReference>
<dbReference type="PANTHER" id="PTHR48085">
    <property type="entry name" value="CADMIUM/ZINC-TRANSPORTING ATPASE HMA2-RELATED"/>
    <property type="match status" value="1"/>
</dbReference>
<dbReference type="AlphaFoldDB" id="A0A288Q6U2"/>
<dbReference type="InterPro" id="IPR051014">
    <property type="entry name" value="Cation_Transport_ATPase_IB"/>
</dbReference>